<name>U6G617_9EIME</name>
<dbReference type="Proteomes" id="UP000018201">
    <property type="component" value="Unassembled WGS sequence"/>
</dbReference>
<dbReference type="AlphaFoldDB" id="U6G617"/>
<proteinExistence type="predicted"/>
<dbReference type="EMBL" id="HG689518">
    <property type="protein sequence ID" value="CDI74049.1"/>
    <property type="molecule type" value="Genomic_DNA"/>
</dbReference>
<reference evidence="2" key="1">
    <citation type="submission" date="2013-10" db="EMBL/GenBank/DDBJ databases">
        <title>Genomic analysis of the causative agents of coccidiosis in chickens.</title>
        <authorList>
            <person name="Reid A.J."/>
            <person name="Blake D."/>
            <person name="Billington K."/>
            <person name="Browne H."/>
            <person name="Dunn M."/>
            <person name="Hung S."/>
            <person name="Kawahara F."/>
            <person name="Miranda-Saavedra D."/>
            <person name="Mourier T."/>
            <person name="Nagra H."/>
            <person name="Otto T.D."/>
            <person name="Rawlings N."/>
            <person name="Sanchez A."/>
            <person name="Sanders M."/>
            <person name="Subramaniam C."/>
            <person name="Tay Y."/>
            <person name="Dear P."/>
            <person name="Doerig C."/>
            <person name="Gruber A."/>
            <person name="Parkinson J."/>
            <person name="Shirley M."/>
            <person name="Wan K.L."/>
            <person name="Berriman M."/>
            <person name="Tomley F."/>
            <person name="Pain A."/>
        </authorList>
    </citation>
    <scope>NUCLEOTIDE SEQUENCE [LARGE SCALE GENOMIC DNA]</scope>
    <source>
        <strain evidence="2">Houghton</strain>
    </source>
</reference>
<protein>
    <submittedName>
        <fullName evidence="2">Uncharacterized protein</fullName>
    </submittedName>
</protein>
<accession>U6G617</accession>
<evidence type="ECO:0000256" key="1">
    <source>
        <dbReference type="SAM" id="MobiDB-lite"/>
    </source>
</evidence>
<sequence length="223" mass="22498">MECFKHVFLIPSDGELGPTEGGLHTAAWDECTNGDGSSGSNCSTNTGTSSSSSSTLAAAAAAAAVVSCRVGEEANEQRLLCGGVQSATEQVAAAAAAAAAAAVAAATGEGGPLACRGSEKALAGDAARSRRLPDVEELLLSRPAGVQQVQQQVQQQPQQEVLLEQLLQQTTEQQSQHGHKAEGQQTFGAGVLSRNGSAQQHGGGRRGHGDGTGSSKHSSGRGR</sequence>
<keyword evidence="3" id="KW-1185">Reference proteome</keyword>
<organism evidence="2 3">
    <name type="scientific">Eimeria praecox</name>
    <dbReference type="NCBI Taxonomy" id="51316"/>
    <lineage>
        <taxon>Eukaryota</taxon>
        <taxon>Sar</taxon>
        <taxon>Alveolata</taxon>
        <taxon>Apicomplexa</taxon>
        <taxon>Conoidasida</taxon>
        <taxon>Coccidia</taxon>
        <taxon>Eucoccidiorida</taxon>
        <taxon>Eimeriorina</taxon>
        <taxon>Eimeriidae</taxon>
        <taxon>Eimeria</taxon>
    </lineage>
</organism>
<evidence type="ECO:0000313" key="2">
    <source>
        <dbReference type="EMBL" id="CDI74049.1"/>
    </source>
</evidence>
<reference evidence="2" key="2">
    <citation type="submission" date="2013-10" db="EMBL/GenBank/DDBJ databases">
        <authorList>
            <person name="Aslett M."/>
        </authorList>
    </citation>
    <scope>NUCLEOTIDE SEQUENCE [LARGE SCALE GENOMIC DNA]</scope>
    <source>
        <strain evidence="2">Houghton</strain>
    </source>
</reference>
<dbReference type="VEuPathDB" id="ToxoDB:EPH_0001300"/>
<gene>
    <name evidence="2" type="ORF">EPH_0001300</name>
</gene>
<evidence type="ECO:0000313" key="3">
    <source>
        <dbReference type="Proteomes" id="UP000018201"/>
    </source>
</evidence>
<dbReference type="OrthoDB" id="440636at2759"/>
<feature type="region of interest" description="Disordered" evidence="1">
    <location>
        <begin position="169"/>
        <end position="223"/>
    </location>
</feature>